<dbReference type="EMBL" id="JAVRRA010000979">
    <property type="protein sequence ID" value="KAK5282562.1"/>
    <property type="molecule type" value="Genomic_DNA"/>
</dbReference>
<dbReference type="InterPro" id="IPR007219">
    <property type="entry name" value="XnlR_reg_dom"/>
</dbReference>
<proteinExistence type="predicted"/>
<dbReference type="PANTHER" id="PTHR47785:SF4">
    <property type="entry name" value="ZN(II)2CYS6 TRANSCRIPTION FACTOR (EUROFUNG)"/>
    <property type="match status" value="1"/>
</dbReference>
<evidence type="ECO:0000256" key="1">
    <source>
        <dbReference type="ARBA" id="ARBA00023242"/>
    </source>
</evidence>
<reference evidence="3 4" key="1">
    <citation type="submission" date="2023-08" db="EMBL/GenBank/DDBJ databases">
        <title>Black Yeasts Isolated from many extreme environments.</title>
        <authorList>
            <person name="Coleine C."/>
            <person name="Stajich J.E."/>
            <person name="Selbmann L."/>
        </authorList>
    </citation>
    <scope>NUCLEOTIDE SEQUENCE [LARGE SCALE GENOMIC DNA]</scope>
    <source>
        <strain evidence="3 4">CCFEE 536</strain>
    </source>
</reference>
<name>A0ABR0M5J9_9PEZI</name>
<gene>
    <name evidence="3" type="ORF">LTR16_005776</name>
</gene>
<dbReference type="CDD" id="cd12148">
    <property type="entry name" value="fungal_TF_MHR"/>
    <property type="match status" value="1"/>
</dbReference>
<dbReference type="InterPro" id="IPR053181">
    <property type="entry name" value="EcdB-like_regulator"/>
</dbReference>
<dbReference type="Pfam" id="PF04082">
    <property type="entry name" value="Fungal_trans"/>
    <property type="match status" value="1"/>
</dbReference>
<dbReference type="PANTHER" id="PTHR47785">
    <property type="entry name" value="ZN(II)2CYS6 TRANSCRIPTION FACTOR (EUROFUNG)-RELATED-RELATED"/>
    <property type="match status" value="1"/>
</dbReference>
<keyword evidence="1" id="KW-0539">Nucleus</keyword>
<evidence type="ECO:0000313" key="4">
    <source>
        <dbReference type="Proteomes" id="UP001357485"/>
    </source>
</evidence>
<dbReference type="Proteomes" id="UP001357485">
    <property type="component" value="Unassembled WGS sequence"/>
</dbReference>
<keyword evidence="4" id="KW-1185">Reference proteome</keyword>
<sequence>MTCDSSVDGLQALDKRDSALRNVDVIPGLAYYTNATEILGTQFGGNDLCHAQAFLLAGLYAGQLARVMESWTWINAACRACRILVRREGLAHEPVPLPLSKRKDLTKLAFWTCLQLENDILAELDLPSSGISRYEDNVSLPLGIIEDMPQNEQAPDNSQDAEMVMLYYSAQIQLRKILNRTHTALYNSKHTTKSRLKGWTALGPTELERQLKEWRDSLPSFLKWKDEDPPAREINAARMRAKYYGARYIINRTFLDYALHVMDPQRKNKPLLDA</sequence>
<organism evidence="3 4">
    <name type="scientific">Cryomyces antarcticus</name>
    <dbReference type="NCBI Taxonomy" id="329879"/>
    <lineage>
        <taxon>Eukaryota</taxon>
        <taxon>Fungi</taxon>
        <taxon>Dikarya</taxon>
        <taxon>Ascomycota</taxon>
        <taxon>Pezizomycotina</taxon>
        <taxon>Dothideomycetes</taxon>
        <taxon>Dothideomycetes incertae sedis</taxon>
        <taxon>Cryomyces</taxon>
    </lineage>
</organism>
<evidence type="ECO:0000313" key="3">
    <source>
        <dbReference type="EMBL" id="KAK5282562.1"/>
    </source>
</evidence>
<accession>A0ABR0M5J9</accession>
<feature type="domain" description="Xylanolytic transcriptional activator regulatory" evidence="2">
    <location>
        <begin position="41"/>
        <end position="216"/>
    </location>
</feature>
<evidence type="ECO:0000259" key="2">
    <source>
        <dbReference type="Pfam" id="PF04082"/>
    </source>
</evidence>
<protein>
    <recommendedName>
        <fullName evidence="2">Xylanolytic transcriptional activator regulatory domain-containing protein</fullName>
    </recommendedName>
</protein>
<comment type="caution">
    <text evidence="3">The sequence shown here is derived from an EMBL/GenBank/DDBJ whole genome shotgun (WGS) entry which is preliminary data.</text>
</comment>